<dbReference type="GO" id="GO:0016780">
    <property type="term" value="F:phosphotransferase activity, for other substituted phosphate groups"/>
    <property type="evidence" value="ECO:0007669"/>
    <property type="project" value="InterPro"/>
</dbReference>
<dbReference type="Pfam" id="PF01066">
    <property type="entry name" value="CDP-OH_P_transf"/>
    <property type="match status" value="1"/>
</dbReference>
<gene>
    <name evidence="4" type="ORF">BD324DRAFT_652809</name>
</gene>
<evidence type="ECO:0000256" key="1">
    <source>
        <dbReference type="ARBA" id="ARBA00022679"/>
    </source>
</evidence>
<evidence type="ECO:0000313" key="5">
    <source>
        <dbReference type="Proteomes" id="UP000193218"/>
    </source>
</evidence>
<dbReference type="Gene3D" id="1.20.120.1760">
    <property type="match status" value="1"/>
</dbReference>
<comment type="caution">
    <text evidence="4">The sequence shown here is derived from an EMBL/GenBank/DDBJ whole genome shotgun (WGS) entry which is preliminary data.</text>
</comment>
<sequence>MLDRALRPVKEVILQPCLGFIPASLSPMSITYLGFAIGLSSPLFACLGSDRLALIAWLLNRLLDGLDGTVARLRSRQTSWGGFMDIVCDFTIYTLLPIGIAYSPSAPLPNETMLPLALLLGSFHINNVILFYLASAVPPTTTVKEMTSLQMIPALIEGSESFCFFTIMILCPSWFKEIAYGMSVLVGINILQRSLLARDVMGKMVDREKKKET</sequence>
<keyword evidence="1 2" id="KW-0808">Transferase</keyword>
<accession>A0A1Y1UAM9</accession>
<protein>
    <recommendedName>
        <fullName evidence="6">CDP-alcohol phosphatidyltransferase-domain-containing protein</fullName>
    </recommendedName>
</protein>
<dbReference type="AlphaFoldDB" id="A0A1Y1UAM9"/>
<keyword evidence="3" id="KW-0812">Transmembrane</keyword>
<comment type="similarity">
    <text evidence="2">Belongs to the CDP-alcohol phosphatidyltransferase class-I family.</text>
</comment>
<keyword evidence="3" id="KW-0472">Membrane</keyword>
<reference evidence="4 5" key="1">
    <citation type="submission" date="2017-03" db="EMBL/GenBank/DDBJ databases">
        <title>Widespread Adenine N6-methylation of Active Genes in Fungi.</title>
        <authorList>
            <consortium name="DOE Joint Genome Institute"/>
            <person name="Mondo S.J."/>
            <person name="Dannebaum R.O."/>
            <person name="Kuo R.C."/>
            <person name="Louie K.B."/>
            <person name="Bewick A.J."/>
            <person name="Labutti K."/>
            <person name="Haridas S."/>
            <person name="Kuo A."/>
            <person name="Salamov A."/>
            <person name="Ahrendt S.R."/>
            <person name="Lau R."/>
            <person name="Bowen B.P."/>
            <person name="Lipzen A."/>
            <person name="Sullivan W."/>
            <person name="Andreopoulos W.B."/>
            <person name="Clum A."/>
            <person name="Lindquist E."/>
            <person name="Daum C."/>
            <person name="Northen T.R."/>
            <person name="Ramamoorthy G."/>
            <person name="Schmitz R.J."/>
            <person name="Gryganskyi A."/>
            <person name="Culley D."/>
            <person name="Magnuson J."/>
            <person name="James T.Y."/>
            <person name="O'Malley M.A."/>
            <person name="Stajich J.E."/>
            <person name="Spatafora J.W."/>
            <person name="Visel A."/>
            <person name="Grigoriev I.V."/>
        </authorList>
    </citation>
    <scope>NUCLEOTIDE SEQUENCE [LARGE SCALE GENOMIC DNA]</scope>
    <source>
        <strain evidence="4 5">NRRL Y-17943</strain>
    </source>
</reference>
<evidence type="ECO:0000256" key="3">
    <source>
        <dbReference type="SAM" id="Phobius"/>
    </source>
</evidence>
<dbReference type="InterPro" id="IPR043130">
    <property type="entry name" value="CDP-OH_PTrfase_TM_dom"/>
</dbReference>
<feature type="transmembrane region" description="Helical" evidence="3">
    <location>
        <begin position="80"/>
        <end position="102"/>
    </location>
</feature>
<organism evidence="4 5">
    <name type="scientific">Kockovaella imperatae</name>
    <dbReference type="NCBI Taxonomy" id="4999"/>
    <lineage>
        <taxon>Eukaryota</taxon>
        <taxon>Fungi</taxon>
        <taxon>Dikarya</taxon>
        <taxon>Basidiomycota</taxon>
        <taxon>Agaricomycotina</taxon>
        <taxon>Tremellomycetes</taxon>
        <taxon>Tremellales</taxon>
        <taxon>Cuniculitremaceae</taxon>
        <taxon>Kockovaella</taxon>
    </lineage>
</organism>
<dbReference type="RefSeq" id="XP_021869309.1">
    <property type="nucleotide sequence ID" value="XM_022018557.1"/>
</dbReference>
<dbReference type="GO" id="GO:0016020">
    <property type="term" value="C:membrane"/>
    <property type="evidence" value="ECO:0007669"/>
    <property type="project" value="InterPro"/>
</dbReference>
<dbReference type="InParanoid" id="A0A1Y1UAM9"/>
<dbReference type="Proteomes" id="UP000193218">
    <property type="component" value="Unassembled WGS sequence"/>
</dbReference>
<keyword evidence="5" id="KW-1185">Reference proteome</keyword>
<dbReference type="InterPro" id="IPR048254">
    <property type="entry name" value="CDP_ALCOHOL_P_TRANSF_CS"/>
</dbReference>
<evidence type="ECO:0000313" key="4">
    <source>
        <dbReference type="EMBL" id="ORX35093.1"/>
    </source>
</evidence>
<evidence type="ECO:0000256" key="2">
    <source>
        <dbReference type="RuleBase" id="RU003750"/>
    </source>
</evidence>
<proteinExistence type="inferred from homology"/>
<dbReference type="GeneID" id="33560366"/>
<keyword evidence="3" id="KW-1133">Transmembrane helix</keyword>
<dbReference type="GO" id="GO:0008654">
    <property type="term" value="P:phospholipid biosynthetic process"/>
    <property type="evidence" value="ECO:0007669"/>
    <property type="project" value="InterPro"/>
</dbReference>
<dbReference type="OrthoDB" id="10251079at2759"/>
<evidence type="ECO:0008006" key="6">
    <source>
        <dbReference type="Google" id="ProtNLM"/>
    </source>
</evidence>
<dbReference type="EMBL" id="NBSH01000012">
    <property type="protein sequence ID" value="ORX35093.1"/>
    <property type="molecule type" value="Genomic_DNA"/>
</dbReference>
<dbReference type="PROSITE" id="PS00379">
    <property type="entry name" value="CDP_ALCOHOL_P_TRANSF"/>
    <property type="match status" value="1"/>
</dbReference>
<feature type="transmembrane region" description="Helical" evidence="3">
    <location>
        <begin position="114"/>
        <end position="133"/>
    </location>
</feature>
<name>A0A1Y1UAM9_9TREE</name>
<dbReference type="InterPro" id="IPR000462">
    <property type="entry name" value="CDP-OH_P_trans"/>
</dbReference>